<feature type="compositionally biased region" description="Basic residues" evidence="1">
    <location>
        <begin position="90"/>
        <end position="100"/>
    </location>
</feature>
<feature type="compositionally biased region" description="Basic residues" evidence="1">
    <location>
        <begin position="154"/>
        <end position="171"/>
    </location>
</feature>
<accession>A0A6J4MNV7</accession>
<evidence type="ECO:0000313" key="2">
    <source>
        <dbReference type="EMBL" id="CAA9364718.1"/>
    </source>
</evidence>
<reference evidence="2" key="1">
    <citation type="submission" date="2020-02" db="EMBL/GenBank/DDBJ databases">
        <authorList>
            <person name="Meier V. D."/>
        </authorList>
    </citation>
    <scope>NUCLEOTIDE SEQUENCE</scope>
    <source>
        <strain evidence="2">AVDCRST_MAG72</strain>
    </source>
</reference>
<feature type="non-terminal residue" evidence="2">
    <location>
        <position position="539"/>
    </location>
</feature>
<feature type="compositionally biased region" description="Basic residues" evidence="1">
    <location>
        <begin position="209"/>
        <end position="227"/>
    </location>
</feature>
<gene>
    <name evidence="2" type="ORF">AVDCRST_MAG72-2602</name>
</gene>
<feature type="compositionally biased region" description="Low complexity" evidence="1">
    <location>
        <begin position="504"/>
        <end position="519"/>
    </location>
</feature>
<evidence type="ECO:0000256" key="1">
    <source>
        <dbReference type="SAM" id="MobiDB-lite"/>
    </source>
</evidence>
<feature type="compositionally biased region" description="Basic residues" evidence="1">
    <location>
        <begin position="19"/>
        <end position="65"/>
    </location>
</feature>
<feature type="compositionally biased region" description="Basic and acidic residues" evidence="1">
    <location>
        <begin position="66"/>
        <end position="84"/>
    </location>
</feature>
<proteinExistence type="predicted"/>
<feature type="compositionally biased region" description="Low complexity" evidence="1">
    <location>
        <begin position="228"/>
        <end position="251"/>
    </location>
</feature>
<organism evidence="2">
    <name type="scientific">uncultured Nocardioidaceae bacterium</name>
    <dbReference type="NCBI Taxonomy" id="253824"/>
    <lineage>
        <taxon>Bacteria</taxon>
        <taxon>Bacillati</taxon>
        <taxon>Actinomycetota</taxon>
        <taxon>Actinomycetes</taxon>
        <taxon>Propionibacteriales</taxon>
        <taxon>Nocardioidaceae</taxon>
        <taxon>environmental samples</taxon>
    </lineage>
</organism>
<feature type="region of interest" description="Disordered" evidence="1">
    <location>
        <begin position="19"/>
        <end position="252"/>
    </location>
</feature>
<feature type="compositionally biased region" description="Low complexity" evidence="1">
    <location>
        <begin position="172"/>
        <end position="189"/>
    </location>
</feature>
<feature type="compositionally biased region" description="Basic residues" evidence="1">
    <location>
        <begin position="117"/>
        <end position="132"/>
    </location>
</feature>
<sequence length="539" mass="59892">DPHPVPWWPCAHLERSPRHRVVHRGRRRRVGRRRRRLGPVRRQRRADRRARRPAGHPGLRGRPRPPRPDRAGSPEPRSECRADQAGRPGRAGRLRPRHGAAGRPGLRLGRDPVARTARVHPRRGRPGGRRPPRLPCPDRAALRDRVLRVPGPLPRRRRRPGVRRHRPRRAGRSPCRALRTLPAAPALPARGRDPGGTDPGRSAGDRHGPRARRSAHQSSRGLRHHRLALPGRRLGRAAGPSRRGVVLGLPPGRRRPAARLRWGRRGPVRRRGDRLQDGGDACAVRRRRRFRPSVPRGRAGGSARGAVHPPSAPGRVPLHRRPCRGRGGRGLPAGSRGRRRACHPASAAPAGARGDGQCRGPACAWRPRGHRKRAAQVRRAVGRSGLAVRTAARRRPRDADERLRLHEPCGRRAGLRLRHPGDDLRALGGRARCRLAPHRERADHRACGVRRPHPRRVAGLATRRRWRDRGRCAREPRCLGRRWRARGADAGHPVRGGVERPTCGGSPASRPAARRGPAAVCHDRGPWAGRVRRGGSADM</sequence>
<dbReference type="AlphaFoldDB" id="A0A6J4MNV7"/>
<feature type="compositionally biased region" description="Low complexity" evidence="1">
    <location>
        <begin position="343"/>
        <end position="352"/>
    </location>
</feature>
<feature type="region of interest" description="Disordered" evidence="1">
    <location>
        <begin position="488"/>
        <end position="539"/>
    </location>
</feature>
<feature type="region of interest" description="Disordered" evidence="1">
    <location>
        <begin position="291"/>
        <end position="358"/>
    </location>
</feature>
<feature type="non-terminal residue" evidence="2">
    <location>
        <position position="1"/>
    </location>
</feature>
<dbReference type="EMBL" id="CADCUJ010000109">
    <property type="protein sequence ID" value="CAA9364718.1"/>
    <property type="molecule type" value="Genomic_DNA"/>
</dbReference>
<name>A0A6J4MNV7_9ACTN</name>
<feature type="compositionally biased region" description="Basic residues" evidence="1">
    <location>
        <begin position="317"/>
        <end position="327"/>
    </location>
</feature>
<protein>
    <submittedName>
        <fullName evidence="2">Exoenzymes regulatory protein AepA in lipid-linked oligosaccharide synthesis cluster</fullName>
    </submittedName>
</protein>